<accession>A0A964TDC9</accession>
<dbReference type="Proteomes" id="UP000667650">
    <property type="component" value="Unassembled WGS sequence"/>
</dbReference>
<dbReference type="Gene3D" id="1.20.1250.20">
    <property type="entry name" value="MFS general substrate transporter like domains"/>
    <property type="match status" value="2"/>
</dbReference>
<feature type="transmembrane region" description="Helical" evidence="6">
    <location>
        <begin position="384"/>
        <end position="404"/>
    </location>
</feature>
<feature type="transmembrane region" description="Helical" evidence="6">
    <location>
        <begin position="228"/>
        <end position="246"/>
    </location>
</feature>
<dbReference type="Pfam" id="PF07690">
    <property type="entry name" value="MFS_1"/>
    <property type="match status" value="1"/>
</dbReference>
<evidence type="ECO:0000256" key="5">
    <source>
        <dbReference type="ARBA" id="ARBA00023136"/>
    </source>
</evidence>
<feature type="transmembrane region" description="Helical" evidence="6">
    <location>
        <begin position="358"/>
        <end position="378"/>
    </location>
</feature>
<dbReference type="PROSITE" id="PS50850">
    <property type="entry name" value="MFS"/>
    <property type="match status" value="1"/>
</dbReference>
<name>A0A964TDC9_9FLAO</name>
<dbReference type="PANTHER" id="PTHR43702">
    <property type="entry name" value="L-FUCOSE-PROTON SYMPORTER"/>
    <property type="match status" value="1"/>
</dbReference>
<dbReference type="InterPro" id="IPR011701">
    <property type="entry name" value="MFS"/>
</dbReference>
<dbReference type="InterPro" id="IPR050375">
    <property type="entry name" value="MFS_TsgA-like"/>
</dbReference>
<feature type="transmembrane region" description="Helical" evidence="6">
    <location>
        <begin position="185"/>
        <end position="207"/>
    </location>
</feature>
<dbReference type="SUPFAM" id="SSF103473">
    <property type="entry name" value="MFS general substrate transporter"/>
    <property type="match status" value="1"/>
</dbReference>
<evidence type="ECO:0000256" key="4">
    <source>
        <dbReference type="ARBA" id="ARBA00022989"/>
    </source>
</evidence>
<evidence type="ECO:0000256" key="2">
    <source>
        <dbReference type="ARBA" id="ARBA00022475"/>
    </source>
</evidence>
<evidence type="ECO:0000313" key="9">
    <source>
        <dbReference type="Proteomes" id="UP000667650"/>
    </source>
</evidence>
<evidence type="ECO:0000259" key="7">
    <source>
        <dbReference type="PROSITE" id="PS50850"/>
    </source>
</evidence>
<protein>
    <submittedName>
        <fullName evidence="8">MFS transporter</fullName>
    </submittedName>
</protein>
<dbReference type="AlphaFoldDB" id="A0A964TDC9"/>
<organism evidence="8 9">
    <name type="scientific">Flagellimonas ochracea</name>
    <dbReference type="NCBI Taxonomy" id="2696472"/>
    <lineage>
        <taxon>Bacteria</taxon>
        <taxon>Pseudomonadati</taxon>
        <taxon>Bacteroidota</taxon>
        <taxon>Flavobacteriia</taxon>
        <taxon>Flavobacteriales</taxon>
        <taxon>Flavobacteriaceae</taxon>
        <taxon>Flagellimonas</taxon>
    </lineage>
</organism>
<dbReference type="GO" id="GO:0022857">
    <property type="term" value="F:transmembrane transporter activity"/>
    <property type="evidence" value="ECO:0007669"/>
    <property type="project" value="InterPro"/>
</dbReference>
<keyword evidence="4 6" id="KW-1133">Transmembrane helix</keyword>
<feature type="transmembrane region" description="Helical" evidence="6">
    <location>
        <begin position="299"/>
        <end position="318"/>
    </location>
</feature>
<keyword evidence="9" id="KW-1185">Reference proteome</keyword>
<reference evidence="8" key="1">
    <citation type="submission" date="2020-01" db="EMBL/GenBank/DDBJ databases">
        <title>Muricauda ochracea sp. nov., isolated from a tidal flat of Garorim bay in Korea.</title>
        <authorList>
            <person name="Kim D."/>
            <person name="Yoo Y."/>
            <person name="Kim J.-J."/>
        </authorList>
    </citation>
    <scope>NUCLEOTIDE SEQUENCE</scope>
    <source>
        <strain evidence="8">JGD-17</strain>
    </source>
</reference>
<feature type="transmembrane region" description="Helical" evidence="6">
    <location>
        <begin position="266"/>
        <end position="292"/>
    </location>
</feature>
<feature type="transmembrane region" description="Helical" evidence="6">
    <location>
        <begin position="131"/>
        <end position="153"/>
    </location>
</feature>
<comment type="subcellular location">
    <subcellularLocation>
        <location evidence="1">Cell inner membrane</location>
        <topology evidence="1">Multi-pass membrane protein</topology>
    </subcellularLocation>
</comment>
<keyword evidence="2" id="KW-1003">Cell membrane</keyword>
<evidence type="ECO:0000313" key="8">
    <source>
        <dbReference type="EMBL" id="NAY92832.1"/>
    </source>
</evidence>
<gene>
    <name evidence="8" type="ORF">GTQ34_12985</name>
</gene>
<feature type="transmembrane region" description="Helical" evidence="6">
    <location>
        <begin position="99"/>
        <end position="119"/>
    </location>
</feature>
<proteinExistence type="predicted"/>
<dbReference type="PANTHER" id="PTHR43702:SF12">
    <property type="entry name" value="N-ACETYL GLUCOSAMINE TRANSPORTER NAGP"/>
    <property type="match status" value="1"/>
</dbReference>
<evidence type="ECO:0000256" key="6">
    <source>
        <dbReference type="SAM" id="Phobius"/>
    </source>
</evidence>
<feature type="transmembrane region" description="Helical" evidence="6">
    <location>
        <begin position="45"/>
        <end position="68"/>
    </location>
</feature>
<dbReference type="InterPro" id="IPR020846">
    <property type="entry name" value="MFS_dom"/>
</dbReference>
<sequence>MKTNIRNNNLVVFVLLTFFVISFLTNVLGALNPSASLSFGLTETMAGFLPFSFFIAYGLMSIPAGILLETHGERKMLVSAFLMSFLGSILFVLLPTFEIFLLSLFTIGCGMAILQVVINPLLRVSGGEEHYAFNSVLGQLCFGAAAFLSPYVYSKFVTQSPDSPVDSVTSSDWLSQLFSEELNWVLMYALFAALSLLMVVVVMFLRFPSMELRGEEKMGTWTVFKKLIHNRIVILYFLGIFTYVGTEQGISYWMSKFLQNYHGLDFETVGAAAVGNFWGLMTLGGLLGLVLLKVLDSKLVLRVFTGISILCLVLALFAPVNISLYSFQACGFFMSVMYPIIISLALNSFKEHHGSFTGILMSGIMGGAVMQLLIGFIIDHASLKTGMLLNFIGLAFIFSIGIWAKPLISNKTFGKVD</sequence>
<dbReference type="GO" id="GO:0005886">
    <property type="term" value="C:plasma membrane"/>
    <property type="evidence" value="ECO:0007669"/>
    <property type="project" value="UniProtKB-SubCell"/>
</dbReference>
<feature type="transmembrane region" description="Helical" evidence="6">
    <location>
        <begin position="324"/>
        <end position="346"/>
    </location>
</feature>
<keyword evidence="3 6" id="KW-0812">Transmembrane</keyword>
<dbReference type="RefSeq" id="WP_166524253.1">
    <property type="nucleotide sequence ID" value="NZ_JAAABI010000005.1"/>
</dbReference>
<feature type="transmembrane region" description="Helical" evidence="6">
    <location>
        <begin position="75"/>
        <end position="93"/>
    </location>
</feature>
<dbReference type="EMBL" id="JAAABI010000005">
    <property type="protein sequence ID" value="NAY92832.1"/>
    <property type="molecule type" value="Genomic_DNA"/>
</dbReference>
<dbReference type="InterPro" id="IPR036259">
    <property type="entry name" value="MFS_trans_sf"/>
</dbReference>
<evidence type="ECO:0000256" key="1">
    <source>
        <dbReference type="ARBA" id="ARBA00004429"/>
    </source>
</evidence>
<feature type="domain" description="Major facilitator superfamily (MFS) profile" evidence="7">
    <location>
        <begin position="10"/>
        <end position="413"/>
    </location>
</feature>
<evidence type="ECO:0000256" key="3">
    <source>
        <dbReference type="ARBA" id="ARBA00022692"/>
    </source>
</evidence>
<keyword evidence="5 6" id="KW-0472">Membrane</keyword>
<comment type="caution">
    <text evidence="8">The sequence shown here is derived from an EMBL/GenBank/DDBJ whole genome shotgun (WGS) entry which is preliminary data.</text>
</comment>